<dbReference type="Gene3D" id="1.20.1440.70">
    <property type="entry name" value="PA2201 N-terminal domain-like"/>
    <property type="match status" value="1"/>
</dbReference>
<dbReference type="SUPFAM" id="SSF140486">
    <property type="entry name" value="PA2201 N-terminal domain-like"/>
    <property type="match status" value="1"/>
</dbReference>
<evidence type="ECO:0008006" key="4">
    <source>
        <dbReference type="Google" id="ProtNLM"/>
    </source>
</evidence>
<dbReference type="InterPro" id="IPR015025">
    <property type="entry name" value="PoNi_C"/>
</dbReference>
<feature type="domain" description="PoNi C-terminal" evidence="1">
    <location>
        <begin position="172"/>
        <end position="279"/>
    </location>
</feature>
<dbReference type="InterPro" id="IPR048852">
    <property type="entry name" value="PoNi_N_2"/>
</dbReference>
<dbReference type="InterPro" id="IPR028983">
    <property type="entry name" value="PA2201-like_C"/>
</dbReference>
<gene>
    <name evidence="3" type="ORF">H2204_014429</name>
</gene>
<evidence type="ECO:0000259" key="1">
    <source>
        <dbReference type="Pfam" id="PF08929"/>
    </source>
</evidence>
<feature type="domain" description="PoNi N-terminal" evidence="2">
    <location>
        <begin position="2"/>
        <end position="124"/>
    </location>
</feature>
<comment type="caution">
    <text evidence="3">The sequence shown here is derived from an EMBL/GenBank/DDBJ whole genome shotgun (WGS) entry which is preliminary data.</text>
</comment>
<proteinExistence type="predicted"/>
<protein>
    <recommendedName>
        <fullName evidence="4">PoNi C-terminal domain-containing protein</fullName>
    </recommendedName>
</protein>
<evidence type="ECO:0000313" key="3">
    <source>
        <dbReference type="EMBL" id="KAJ9614787.1"/>
    </source>
</evidence>
<name>A0AA38XKQ9_9EURO</name>
<accession>A0AA38XKQ9</accession>
<dbReference type="AlphaFoldDB" id="A0AA38XKQ9"/>
<dbReference type="Pfam" id="PF08929">
    <property type="entry name" value="PoNi_C"/>
    <property type="match status" value="1"/>
</dbReference>
<reference evidence="3" key="1">
    <citation type="submission" date="2022-10" db="EMBL/GenBank/DDBJ databases">
        <title>Culturing micro-colonial fungi from biological soil crusts in the Mojave desert and describing Neophaeococcomyces mojavensis, and introducing the new genera and species Taxawa tesnikishii.</title>
        <authorList>
            <person name="Kurbessoian T."/>
            <person name="Stajich J.E."/>
        </authorList>
    </citation>
    <scope>NUCLEOTIDE SEQUENCE</scope>
    <source>
        <strain evidence="3">TK_35</strain>
    </source>
</reference>
<dbReference type="EMBL" id="JAPDRN010000184">
    <property type="protein sequence ID" value="KAJ9614787.1"/>
    <property type="molecule type" value="Genomic_DNA"/>
</dbReference>
<evidence type="ECO:0000259" key="2">
    <source>
        <dbReference type="Pfam" id="PF20734"/>
    </source>
</evidence>
<dbReference type="InterPro" id="IPR028997">
    <property type="entry name" value="PA2201-like_N"/>
</dbReference>
<dbReference type="Gene3D" id="1.10.3920.10">
    <property type="entry name" value="PA2201 C-terminal domain-like"/>
    <property type="match status" value="1"/>
</dbReference>
<dbReference type="SUPFAM" id="SSF140731">
    <property type="entry name" value="PA2201 C-terminal domain-like"/>
    <property type="match status" value="1"/>
</dbReference>
<dbReference type="Pfam" id="PF20734">
    <property type="entry name" value="PA2201_N"/>
    <property type="match status" value="1"/>
</dbReference>
<sequence>MSSKNQLIDCLPQWKALPKTNATPRRPLRLSDWQADWEGNLALLSRHVRRDDRLDVLQADGHLALEHAFAWEAAAQASSNLLLKGIDRGFDGAVLRQIYIEVAALWLDHAHLLAAAQHTLQQQGSAVAVGASLQPRTAQHYEYALQLLALGPLLGAQDLLPALVEKVLCFDTDRVLDCVSAPALGLVEASDEIFHPRPFASLFAPLREGEAFDPSLLTGYLQTQYRDFFQLAPKAQKRSRRLIGPNAWGYWALEVAAMVVVYGGDDAVLRTCPHYPADLVDYARR</sequence>
<organism evidence="3">
    <name type="scientific">Knufia peltigerae</name>
    <dbReference type="NCBI Taxonomy" id="1002370"/>
    <lineage>
        <taxon>Eukaryota</taxon>
        <taxon>Fungi</taxon>
        <taxon>Dikarya</taxon>
        <taxon>Ascomycota</taxon>
        <taxon>Pezizomycotina</taxon>
        <taxon>Eurotiomycetes</taxon>
        <taxon>Chaetothyriomycetidae</taxon>
        <taxon>Chaetothyriales</taxon>
        <taxon>Trichomeriaceae</taxon>
        <taxon>Knufia</taxon>
    </lineage>
</organism>